<feature type="transmembrane region" description="Helical" evidence="1">
    <location>
        <begin position="244"/>
        <end position="262"/>
    </location>
</feature>
<keyword evidence="4" id="KW-1185">Reference proteome</keyword>
<comment type="caution">
    <text evidence="3">The sequence shown here is derived from an EMBL/GenBank/DDBJ whole genome shotgun (WGS) entry which is preliminary data.</text>
</comment>
<name>A0ABT9P0H2_9ACTN</name>
<evidence type="ECO:0000259" key="2">
    <source>
        <dbReference type="Pfam" id="PF01757"/>
    </source>
</evidence>
<evidence type="ECO:0000313" key="3">
    <source>
        <dbReference type="EMBL" id="MDP9826173.1"/>
    </source>
</evidence>
<organism evidence="3 4">
    <name type="scientific">Kineosporia succinea</name>
    <dbReference type="NCBI Taxonomy" id="84632"/>
    <lineage>
        <taxon>Bacteria</taxon>
        <taxon>Bacillati</taxon>
        <taxon>Actinomycetota</taxon>
        <taxon>Actinomycetes</taxon>
        <taxon>Kineosporiales</taxon>
        <taxon>Kineosporiaceae</taxon>
        <taxon>Kineosporia</taxon>
    </lineage>
</organism>
<dbReference type="EMBL" id="JAUSQZ010000001">
    <property type="protein sequence ID" value="MDP9826173.1"/>
    <property type="molecule type" value="Genomic_DNA"/>
</dbReference>
<feature type="transmembrane region" description="Helical" evidence="1">
    <location>
        <begin position="312"/>
        <end position="329"/>
    </location>
</feature>
<feature type="transmembrane region" description="Helical" evidence="1">
    <location>
        <begin position="72"/>
        <end position="91"/>
    </location>
</feature>
<dbReference type="RefSeq" id="WP_307240711.1">
    <property type="nucleotide sequence ID" value="NZ_JAUSQZ010000001.1"/>
</dbReference>
<feature type="transmembrane region" description="Helical" evidence="1">
    <location>
        <begin position="157"/>
        <end position="177"/>
    </location>
</feature>
<proteinExistence type="predicted"/>
<feature type="transmembrane region" description="Helical" evidence="1">
    <location>
        <begin position="274"/>
        <end position="292"/>
    </location>
</feature>
<dbReference type="Proteomes" id="UP001235712">
    <property type="component" value="Unassembled WGS sequence"/>
</dbReference>
<evidence type="ECO:0000256" key="1">
    <source>
        <dbReference type="SAM" id="Phobius"/>
    </source>
</evidence>
<reference evidence="3 4" key="1">
    <citation type="submission" date="2023-07" db="EMBL/GenBank/DDBJ databases">
        <title>Sequencing the genomes of 1000 actinobacteria strains.</title>
        <authorList>
            <person name="Klenk H.-P."/>
        </authorList>
    </citation>
    <scope>NUCLEOTIDE SEQUENCE [LARGE SCALE GENOMIC DNA]</scope>
    <source>
        <strain evidence="3 4">DSM 44388</strain>
    </source>
</reference>
<dbReference type="PANTHER" id="PTHR23028:SF53">
    <property type="entry name" value="ACYL_TRANSF_3 DOMAIN-CONTAINING PROTEIN"/>
    <property type="match status" value="1"/>
</dbReference>
<keyword evidence="1" id="KW-1133">Transmembrane helix</keyword>
<sequence>MTRRPALDGLRAFAVLAVMAFHTSPAAHGGFLGVDVFFVVSGFLITALLLREHERTGRVDLRQFYVRRALRLLPPLLFMLAVTLPVVLTIMHGDMRINPVVSLLSVVFYVANWANVFVNVGTGIWTHTWSLSIEEQFYLIWPLVLIWVLARRRRSPAVGLAVVIAVVVVTRWVSAGSGESPLWVYYATTSHCDGLLLGALLAVLLEKRESLVRSPRISEAVAWVGALGLAGLFATSYIEASGTYHWRLPLAALFSAMVVHHLATCAQGPMVRLLSLKPFVVVGTVSYGLYLYHFPVFMTVQSRGYSHLVQHVLEITLSVALTVFSWFLVERPALRLKDRLPKITAPVVLPAPAGGVGEQPV</sequence>
<keyword evidence="1" id="KW-0812">Transmembrane</keyword>
<dbReference type="Pfam" id="PF01757">
    <property type="entry name" value="Acyl_transf_3"/>
    <property type="match status" value="1"/>
</dbReference>
<accession>A0ABT9P0H2</accession>
<dbReference type="InterPro" id="IPR050879">
    <property type="entry name" value="Acyltransferase_3"/>
</dbReference>
<feature type="domain" description="Acyltransferase 3" evidence="2">
    <location>
        <begin position="5"/>
        <end position="329"/>
    </location>
</feature>
<feature type="transmembrane region" description="Helical" evidence="1">
    <location>
        <begin position="30"/>
        <end position="51"/>
    </location>
</feature>
<protein>
    <submittedName>
        <fullName evidence="3">Peptidoglycan/LPS O-acetylase OafA/YrhL</fullName>
    </submittedName>
</protein>
<gene>
    <name evidence="3" type="ORF">J2S57_001922</name>
</gene>
<feature type="transmembrane region" description="Helical" evidence="1">
    <location>
        <begin position="217"/>
        <end position="238"/>
    </location>
</feature>
<dbReference type="InterPro" id="IPR002656">
    <property type="entry name" value="Acyl_transf_3_dom"/>
</dbReference>
<dbReference type="PANTHER" id="PTHR23028">
    <property type="entry name" value="ACETYLTRANSFERASE"/>
    <property type="match status" value="1"/>
</dbReference>
<evidence type="ECO:0000313" key="4">
    <source>
        <dbReference type="Proteomes" id="UP001235712"/>
    </source>
</evidence>
<feature type="transmembrane region" description="Helical" evidence="1">
    <location>
        <begin position="183"/>
        <end position="205"/>
    </location>
</feature>
<keyword evidence="1" id="KW-0472">Membrane</keyword>